<keyword evidence="3 9" id="KW-0813">Transport</keyword>
<dbReference type="PRINTS" id="PR01490">
    <property type="entry name" value="RTXTOXIND"/>
</dbReference>
<dbReference type="Gene3D" id="2.40.30.170">
    <property type="match status" value="1"/>
</dbReference>
<keyword evidence="6 9" id="KW-0812">Transmembrane</keyword>
<accession>A0A0D0KNB4</accession>
<dbReference type="GO" id="GO:0015031">
    <property type="term" value="P:protein transport"/>
    <property type="evidence" value="ECO:0007669"/>
    <property type="project" value="InterPro"/>
</dbReference>
<feature type="domain" description="AprE-like beta-barrel" evidence="10">
    <location>
        <begin position="351"/>
        <end position="402"/>
    </location>
</feature>
<keyword evidence="7 9" id="KW-1133">Transmembrane helix</keyword>
<evidence type="ECO:0000256" key="6">
    <source>
        <dbReference type="ARBA" id="ARBA00022692"/>
    </source>
</evidence>
<comment type="subcellular location">
    <subcellularLocation>
        <location evidence="1 9">Cell inner membrane</location>
        <topology evidence="1 9">Single-pass membrane protein</topology>
    </subcellularLocation>
</comment>
<dbReference type="NCBIfam" id="TIGR01843">
    <property type="entry name" value="type_I_hlyD"/>
    <property type="match status" value="1"/>
</dbReference>
<organism evidence="11 12">
    <name type="scientific">Agrobacterium tumefaciens</name>
    <dbReference type="NCBI Taxonomy" id="358"/>
    <lineage>
        <taxon>Bacteria</taxon>
        <taxon>Pseudomonadati</taxon>
        <taxon>Pseudomonadota</taxon>
        <taxon>Alphaproteobacteria</taxon>
        <taxon>Hyphomicrobiales</taxon>
        <taxon>Rhizobiaceae</taxon>
        <taxon>Rhizobium/Agrobacterium group</taxon>
        <taxon>Agrobacterium</taxon>
        <taxon>Agrobacterium tumefaciens complex</taxon>
    </lineage>
</organism>
<evidence type="ECO:0000256" key="4">
    <source>
        <dbReference type="ARBA" id="ARBA00022475"/>
    </source>
</evidence>
<proteinExistence type="inferred from homology"/>
<dbReference type="GO" id="GO:0005886">
    <property type="term" value="C:plasma membrane"/>
    <property type="evidence" value="ECO:0007669"/>
    <property type="project" value="UniProtKB-SubCell"/>
</dbReference>
<evidence type="ECO:0000313" key="12">
    <source>
        <dbReference type="Proteomes" id="UP000035017"/>
    </source>
</evidence>
<dbReference type="AlphaFoldDB" id="A0A0D0KNB4"/>
<protein>
    <recommendedName>
        <fullName evidence="9">Membrane fusion protein (MFP) family protein</fullName>
    </recommendedName>
</protein>
<evidence type="ECO:0000256" key="1">
    <source>
        <dbReference type="ARBA" id="ARBA00004377"/>
    </source>
</evidence>
<dbReference type="InterPro" id="IPR058982">
    <property type="entry name" value="Beta-barrel_AprE"/>
</dbReference>
<dbReference type="Pfam" id="PF26002">
    <property type="entry name" value="Beta-barrel_AprE"/>
    <property type="match status" value="1"/>
</dbReference>
<reference evidence="11 12" key="1">
    <citation type="submission" date="2014-12" db="EMBL/GenBank/DDBJ databases">
        <title>16Stimator: statistical estimation of ribosomal gene copy numbers from draft genome assemblies.</title>
        <authorList>
            <person name="Perisin M.A."/>
            <person name="Vetter M."/>
            <person name="Gilbert J.A."/>
            <person name="Bergelson J."/>
        </authorList>
    </citation>
    <scope>NUCLEOTIDE SEQUENCE [LARGE SCALE GENOMIC DNA]</scope>
    <source>
        <strain evidence="11 12">MEJ076</strain>
    </source>
</reference>
<evidence type="ECO:0000256" key="2">
    <source>
        <dbReference type="ARBA" id="ARBA00009477"/>
    </source>
</evidence>
<gene>
    <name evidence="11" type="ORF">RU07_18830</name>
</gene>
<comment type="caution">
    <text evidence="11">The sequence shown here is derived from an EMBL/GenBank/DDBJ whole genome shotgun (WGS) entry which is preliminary data.</text>
</comment>
<name>A0A0D0KNB4_AGRTU</name>
<evidence type="ECO:0000256" key="5">
    <source>
        <dbReference type="ARBA" id="ARBA00022519"/>
    </source>
</evidence>
<evidence type="ECO:0000256" key="8">
    <source>
        <dbReference type="ARBA" id="ARBA00023136"/>
    </source>
</evidence>
<dbReference type="EMBL" id="JXQV01000027">
    <property type="protein sequence ID" value="KIP99524.1"/>
    <property type="molecule type" value="Genomic_DNA"/>
</dbReference>
<feature type="transmembrane region" description="Helical" evidence="9">
    <location>
        <begin position="37"/>
        <end position="56"/>
    </location>
</feature>
<evidence type="ECO:0000256" key="9">
    <source>
        <dbReference type="RuleBase" id="RU365093"/>
    </source>
</evidence>
<keyword evidence="4 9" id="KW-1003">Cell membrane</keyword>
<evidence type="ECO:0000256" key="3">
    <source>
        <dbReference type="ARBA" id="ARBA00022448"/>
    </source>
</evidence>
<dbReference type="InterPro" id="IPR050739">
    <property type="entry name" value="MFP"/>
</dbReference>
<sequence>MRASRSDTKRPERDREDMEFLPSHLEILETPASPIRIAFLWLICMLAIFSLLWGWYGKFDIVATAQGKVQPTGRVKIIQSLQPGKTKSVAVRDGERVAEGDVIVQLDDTDVTAELMAKRTILKNLEDEIYRRDAKAAVLLRLNKEIMSPDRNAVSDVFTQSDLEKNRIAARERDVFDAEITEIIANLGSLSAQRTQRRAEIIGMADAVESQRSLVKTLGEQIQIRSQLLNSRVGSQMAVLDATREYQKSAADLSDKIAQMKSSEAALQVITAEELKLLRSAFSDNANRRIEAQRQADEVAQEVVKAEVRKDLLTIKSPISGTVQLSSITTIGQVVAANTELMRVLPDGATLEIEAFLTNKDIGFVSVGQSSIIKVDAYPFTRFGVLKGRVRSISLDAIPEPDAENLERTASRQQSQGIPTGNVQRVQNLVFPIVIEFGRLEEQEDANTIRVSAGMTVQVEIQTGQRRILEYLFSPIAQVTSEAMAER</sequence>
<keyword evidence="8 9" id="KW-0472">Membrane</keyword>
<dbReference type="PANTHER" id="PTHR30386">
    <property type="entry name" value="MEMBRANE FUSION SUBUNIT OF EMRAB-TOLC MULTIDRUG EFFLUX PUMP"/>
    <property type="match status" value="1"/>
</dbReference>
<dbReference type="PANTHER" id="PTHR30386:SF27">
    <property type="entry name" value="MEMBRANE FUSION PROTEIN (MFP) FAMILY PROTEIN"/>
    <property type="match status" value="1"/>
</dbReference>
<evidence type="ECO:0000313" key="11">
    <source>
        <dbReference type="EMBL" id="KIP99524.1"/>
    </source>
</evidence>
<dbReference type="Proteomes" id="UP000035017">
    <property type="component" value="Unassembled WGS sequence"/>
</dbReference>
<evidence type="ECO:0000256" key="7">
    <source>
        <dbReference type="ARBA" id="ARBA00022989"/>
    </source>
</evidence>
<keyword evidence="5 9" id="KW-0997">Cell inner membrane</keyword>
<evidence type="ECO:0000259" key="10">
    <source>
        <dbReference type="Pfam" id="PF26002"/>
    </source>
</evidence>
<dbReference type="InterPro" id="IPR010129">
    <property type="entry name" value="T1SS_HlyD"/>
</dbReference>
<comment type="similarity">
    <text evidence="2 9">Belongs to the membrane fusion protein (MFP) (TC 8.A.1) family.</text>
</comment>